<dbReference type="InterPro" id="IPR036388">
    <property type="entry name" value="WH-like_DNA-bd_sf"/>
</dbReference>
<protein>
    <submittedName>
        <fullName evidence="3">ROK family transcriptional regulator</fullName>
    </submittedName>
</protein>
<evidence type="ECO:0000256" key="1">
    <source>
        <dbReference type="ARBA" id="ARBA00006479"/>
    </source>
</evidence>
<dbReference type="Proteomes" id="UP000294071">
    <property type="component" value="Unassembled WGS sequence"/>
</dbReference>
<dbReference type="Gene3D" id="3.30.420.40">
    <property type="match status" value="3"/>
</dbReference>
<dbReference type="Pfam" id="PF00480">
    <property type="entry name" value="ROK"/>
    <property type="match status" value="1"/>
</dbReference>
<proteinExistence type="inferred from homology"/>
<comment type="similarity">
    <text evidence="1">Belongs to the ROK (NagC/XylR) family.</text>
</comment>
<evidence type="ECO:0000313" key="3">
    <source>
        <dbReference type="EMBL" id="RYB91732.1"/>
    </source>
</evidence>
<dbReference type="PANTHER" id="PTHR18964">
    <property type="entry name" value="ROK (REPRESSOR, ORF, KINASE) FAMILY"/>
    <property type="match status" value="1"/>
</dbReference>
<reference evidence="3 4" key="1">
    <citation type="submission" date="2019-01" db="EMBL/GenBank/DDBJ databases">
        <title>Novel species of Nocardioides.</title>
        <authorList>
            <person name="Liu Q."/>
            <person name="Xin Y.-H."/>
        </authorList>
    </citation>
    <scope>NUCLEOTIDE SEQUENCE [LARGE SCALE GENOMIC DNA]</scope>
    <source>
        <strain evidence="3 4">CGMCC 4.6882</strain>
    </source>
</reference>
<dbReference type="InterPro" id="IPR036390">
    <property type="entry name" value="WH_DNA-bd_sf"/>
</dbReference>
<sequence>MDGKKPGSYVERVIAVTNVQALVRRTHEEHVLAVLRERAGLSRAEIATRVGLSRTTLSEITGDLLSRGAIVVVDTDASTRSGSGRRAELLALDPRSGQYLGVDLAHTRVRLLVADAAHEVIASGVRSYDASLPWSERIAQAIELAESVALEQDLHFGALQGVAVGVAGTDATAREAAHHAFAEHFGVQVLVDNNTRYAALAEAMTRSSTDGAPSELVYLRLSEGVGGGLVVAGRLVSGGLGAAGELGHVQVTDGDDARACRCGRAGCLETVASTRALREAADERGLEAALATAADAVASVLTTAALILSPERIVVGGTVVAEHPGLLDAVRRDVTAAFAGVGAVPPVVTAAVLGDDDGARGAIAALVQRSPLLAGYPALSESDDTSEPRSLRA</sequence>
<dbReference type="EMBL" id="SDWT01000002">
    <property type="protein sequence ID" value="RYB91732.1"/>
    <property type="molecule type" value="Genomic_DNA"/>
</dbReference>
<dbReference type="Pfam" id="PF13560">
    <property type="entry name" value="HTH_31"/>
    <property type="match status" value="1"/>
</dbReference>
<dbReference type="PROSITE" id="PS01125">
    <property type="entry name" value="ROK"/>
    <property type="match status" value="1"/>
</dbReference>
<dbReference type="OrthoDB" id="3189808at2"/>
<dbReference type="PROSITE" id="PS50943">
    <property type="entry name" value="HTH_CROC1"/>
    <property type="match status" value="1"/>
</dbReference>
<dbReference type="InterPro" id="IPR000600">
    <property type="entry name" value="ROK"/>
</dbReference>
<dbReference type="InterPro" id="IPR001387">
    <property type="entry name" value="Cro/C1-type_HTH"/>
</dbReference>
<gene>
    <name evidence="3" type="ORF">EUA93_16420</name>
</gene>
<dbReference type="SUPFAM" id="SSF46785">
    <property type="entry name" value="Winged helix' DNA-binding domain"/>
    <property type="match status" value="1"/>
</dbReference>
<dbReference type="AlphaFoldDB" id="A0A4V1RKB8"/>
<dbReference type="Gene3D" id="1.10.10.10">
    <property type="entry name" value="Winged helix-like DNA-binding domain superfamily/Winged helix DNA-binding domain"/>
    <property type="match status" value="1"/>
</dbReference>
<dbReference type="PANTHER" id="PTHR18964:SF149">
    <property type="entry name" value="BIFUNCTIONAL UDP-N-ACETYLGLUCOSAMINE 2-EPIMERASE_N-ACETYLMANNOSAMINE KINASE"/>
    <property type="match status" value="1"/>
</dbReference>
<dbReference type="CDD" id="cd00093">
    <property type="entry name" value="HTH_XRE"/>
    <property type="match status" value="1"/>
</dbReference>
<feature type="domain" description="HTH cro/C1-type" evidence="2">
    <location>
        <begin position="32"/>
        <end position="60"/>
    </location>
</feature>
<evidence type="ECO:0000259" key="2">
    <source>
        <dbReference type="PROSITE" id="PS50943"/>
    </source>
</evidence>
<accession>A0A4V1RKB8</accession>
<dbReference type="SUPFAM" id="SSF53067">
    <property type="entry name" value="Actin-like ATPase domain"/>
    <property type="match status" value="1"/>
</dbReference>
<name>A0A4V1RKB8_9ACTN</name>
<keyword evidence="4" id="KW-1185">Reference proteome</keyword>
<comment type="caution">
    <text evidence="3">The sequence shown here is derived from an EMBL/GenBank/DDBJ whole genome shotgun (WGS) entry which is preliminary data.</text>
</comment>
<dbReference type="InterPro" id="IPR049874">
    <property type="entry name" value="ROK_cs"/>
</dbReference>
<evidence type="ECO:0000313" key="4">
    <source>
        <dbReference type="Proteomes" id="UP000294071"/>
    </source>
</evidence>
<dbReference type="InterPro" id="IPR043129">
    <property type="entry name" value="ATPase_NBD"/>
</dbReference>
<organism evidence="3 4">
    <name type="scientific">Nocardioides oleivorans</name>
    <dbReference type="NCBI Taxonomy" id="273676"/>
    <lineage>
        <taxon>Bacteria</taxon>
        <taxon>Bacillati</taxon>
        <taxon>Actinomycetota</taxon>
        <taxon>Actinomycetes</taxon>
        <taxon>Propionibacteriales</taxon>
        <taxon>Nocardioidaceae</taxon>
        <taxon>Nocardioides</taxon>
    </lineage>
</organism>